<dbReference type="InterPro" id="IPR011990">
    <property type="entry name" value="TPR-like_helical_dom_sf"/>
</dbReference>
<reference evidence="2 3" key="1">
    <citation type="submission" date="2016-11" db="EMBL/GenBank/DDBJ databases">
        <authorList>
            <person name="Varghese N."/>
            <person name="Submissions S."/>
        </authorList>
    </citation>
    <scope>NUCLEOTIDE SEQUENCE [LARGE SCALE GENOMIC DNA]</scope>
    <source>
        <strain evidence="2 3">NFR18</strain>
    </source>
</reference>
<comment type="caution">
    <text evidence="2">The sequence shown here is derived from an EMBL/GenBank/DDBJ whole genome shotgun (WGS) entry which is preliminary data.</text>
</comment>
<dbReference type="SUPFAM" id="SSF48452">
    <property type="entry name" value="TPR-like"/>
    <property type="match status" value="1"/>
</dbReference>
<dbReference type="PROSITE" id="PS50005">
    <property type="entry name" value="TPR"/>
    <property type="match status" value="1"/>
</dbReference>
<dbReference type="AlphaFoldDB" id="A0AB38C7D9"/>
<evidence type="ECO:0000256" key="1">
    <source>
        <dbReference type="PROSITE-ProRule" id="PRU00339"/>
    </source>
</evidence>
<accession>A0AB38C7D9</accession>
<evidence type="ECO:0008006" key="4">
    <source>
        <dbReference type="Google" id="ProtNLM"/>
    </source>
</evidence>
<name>A0AB38C7D9_9BURK</name>
<feature type="repeat" description="TPR" evidence="1">
    <location>
        <begin position="11"/>
        <end position="44"/>
    </location>
</feature>
<dbReference type="RefSeq" id="WP_072453934.1">
    <property type="nucleotide sequence ID" value="NZ_FPKH01000001.1"/>
</dbReference>
<evidence type="ECO:0000313" key="2">
    <source>
        <dbReference type="EMBL" id="SFX47380.1"/>
    </source>
</evidence>
<proteinExistence type="predicted"/>
<dbReference type="Proteomes" id="UP000182489">
    <property type="component" value="Unassembled WGS sequence"/>
</dbReference>
<protein>
    <recommendedName>
        <fullName evidence="4">Tetratricopeptide repeat protein</fullName>
    </recommendedName>
</protein>
<organism evidence="2 3">
    <name type="scientific">Janthinobacterium lividum</name>
    <dbReference type="NCBI Taxonomy" id="29581"/>
    <lineage>
        <taxon>Bacteria</taxon>
        <taxon>Pseudomonadati</taxon>
        <taxon>Pseudomonadota</taxon>
        <taxon>Betaproteobacteria</taxon>
        <taxon>Burkholderiales</taxon>
        <taxon>Oxalobacteraceae</taxon>
        <taxon>Janthinobacterium</taxon>
    </lineage>
</organism>
<gene>
    <name evidence="2" type="ORF">SAMN03097694_2369</name>
</gene>
<dbReference type="InterPro" id="IPR019734">
    <property type="entry name" value="TPR_rpt"/>
</dbReference>
<dbReference type="Gene3D" id="1.25.40.10">
    <property type="entry name" value="Tetratricopeptide repeat domain"/>
    <property type="match status" value="1"/>
</dbReference>
<keyword evidence="1" id="KW-0802">TPR repeat</keyword>
<evidence type="ECO:0000313" key="3">
    <source>
        <dbReference type="Proteomes" id="UP000182489"/>
    </source>
</evidence>
<dbReference type="EMBL" id="FPKH01000001">
    <property type="protein sequence ID" value="SFX47380.1"/>
    <property type="molecule type" value="Genomic_DNA"/>
</dbReference>
<sequence length="146" mass="16174">MDLPSNVSKQIDLLSEMGNDLADQGEFSQAAERWTQALDLLPAPQAKWEAYTWLKASIGDALHHLADFSAAREALFDALNGPDGQENPFVHYRLAQTELALSNEEAGIAELLKAYMLDGEEIFTEEEDGYIFLQKLRDAGLVSSQT</sequence>